<dbReference type="OrthoDB" id="2756618at2759"/>
<dbReference type="AlphaFoldDB" id="A0A0H2QZ76"/>
<keyword evidence="1" id="KW-0812">Transmembrane</keyword>
<organism evidence="2 3">
    <name type="scientific">Schizopora paradoxa</name>
    <dbReference type="NCBI Taxonomy" id="27342"/>
    <lineage>
        <taxon>Eukaryota</taxon>
        <taxon>Fungi</taxon>
        <taxon>Dikarya</taxon>
        <taxon>Basidiomycota</taxon>
        <taxon>Agaricomycotina</taxon>
        <taxon>Agaricomycetes</taxon>
        <taxon>Hymenochaetales</taxon>
        <taxon>Schizoporaceae</taxon>
        <taxon>Schizopora</taxon>
    </lineage>
</organism>
<evidence type="ECO:0000313" key="2">
    <source>
        <dbReference type="EMBL" id="KLO04277.1"/>
    </source>
</evidence>
<feature type="transmembrane region" description="Helical" evidence="1">
    <location>
        <begin position="183"/>
        <end position="202"/>
    </location>
</feature>
<evidence type="ECO:0008006" key="4">
    <source>
        <dbReference type="Google" id="ProtNLM"/>
    </source>
</evidence>
<keyword evidence="1" id="KW-1133">Transmembrane helix</keyword>
<feature type="transmembrane region" description="Helical" evidence="1">
    <location>
        <begin position="156"/>
        <end position="177"/>
    </location>
</feature>
<sequence length="277" mass="30644">MAAMVVLGCAHIIIDIRRATLAFVLHPDQRDAILNNVSSHLYIARTVVYAVQTLLGDGFIIYRTYIVSGKSKYTYPLIVIFVSASLGVTIVTGNKYSHATFTETVFDLAPWTLSFFVVTFVINLTCTIIIAFRIWWTSRAASRLVVHSSSSHALKIVVESGAIYSILLITLAATYSSKSWSQYIVLDIVVQAIGIVFTLIILRVSLGVSHETTFVNTPRSRRLESTQRSASSQPIELEVVIAKHTTDEERSESASINAHSIVKPKTSDLLTRDDFST</sequence>
<dbReference type="InParanoid" id="A0A0H2QZ76"/>
<keyword evidence="1" id="KW-0472">Membrane</keyword>
<dbReference type="STRING" id="27342.A0A0H2QZ76"/>
<feature type="transmembrane region" description="Helical" evidence="1">
    <location>
        <begin position="74"/>
        <end position="93"/>
    </location>
</feature>
<dbReference type="EMBL" id="KQ086615">
    <property type="protein sequence ID" value="KLO04277.1"/>
    <property type="molecule type" value="Genomic_DNA"/>
</dbReference>
<name>A0A0H2QZ76_9AGAM</name>
<evidence type="ECO:0000256" key="1">
    <source>
        <dbReference type="SAM" id="Phobius"/>
    </source>
</evidence>
<feature type="transmembrane region" description="Helical" evidence="1">
    <location>
        <begin position="113"/>
        <end position="136"/>
    </location>
</feature>
<accession>A0A0H2QZ76</accession>
<reference evidence="2 3" key="1">
    <citation type="submission" date="2015-04" db="EMBL/GenBank/DDBJ databases">
        <title>Complete genome sequence of Schizopora paradoxa KUC8140, a cosmopolitan wood degrader in East Asia.</title>
        <authorList>
            <consortium name="DOE Joint Genome Institute"/>
            <person name="Min B."/>
            <person name="Park H."/>
            <person name="Jang Y."/>
            <person name="Kim J.-J."/>
            <person name="Kim K.H."/>
            <person name="Pangilinan J."/>
            <person name="Lipzen A."/>
            <person name="Riley R."/>
            <person name="Grigoriev I.V."/>
            <person name="Spatafora J.W."/>
            <person name="Choi I.-G."/>
        </authorList>
    </citation>
    <scope>NUCLEOTIDE SEQUENCE [LARGE SCALE GENOMIC DNA]</scope>
    <source>
        <strain evidence="2 3">KUC8140</strain>
    </source>
</reference>
<gene>
    <name evidence="2" type="ORF">SCHPADRAFT_947828</name>
</gene>
<protein>
    <recommendedName>
        <fullName evidence="4">Transmembrane protein</fullName>
    </recommendedName>
</protein>
<proteinExistence type="predicted"/>
<dbReference type="Proteomes" id="UP000053477">
    <property type="component" value="Unassembled WGS sequence"/>
</dbReference>
<evidence type="ECO:0000313" key="3">
    <source>
        <dbReference type="Proteomes" id="UP000053477"/>
    </source>
</evidence>
<keyword evidence="3" id="KW-1185">Reference proteome</keyword>